<keyword evidence="5" id="KW-1185">Reference proteome</keyword>
<dbReference type="PANTHER" id="PTHR47572:SF4">
    <property type="entry name" value="LACTONASE DRP35"/>
    <property type="match status" value="1"/>
</dbReference>
<dbReference type="EC" id="3.1.1.17" evidence="4"/>
<name>A0A841EHS0_9BACT</name>
<dbReference type="SUPFAM" id="SSF63829">
    <property type="entry name" value="Calcium-dependent phosphotriesterase"/>
    <property type="match status" value="1"/>
</dbReference>
<dbReference type="AlphaFoldDB" id="A0A841EHS0"/>
<protein>
    <submittedName>
        <fullName evidence="4">Gluconolactonase</fullName>
        <ecNumber evidence="4">3.1.1.17</ecNumber>
    </submittedName>
</protein>
<dbReference type="PANTHER" id="PTHR47572">
    <property type="entry name" value="LIPOPROTEIN-RELATED"/>
    <property type="match status" value="1"/>
</dbReference>
<accession>A0A841EHS0</accession>
<evidence type="ECO:0000313" key="4">
    <source>
        <dbReference type="EMBL" id="MBB6002952.1"/>
    </source>
</evidence>
<dbReference type="RefSeq" id="WP_184132951.1">
    <property type="nucleotide sequence ID" value="NZ_JACHKT010000009.1"/>
</dbReference>
<feature type="signal peptide" evidence="2">
    <location>
        <begin position="1"/>
        <end position="20"/>
    </location>
</feature>
<feature type="domain" description="SMP-30/Gluconolactonase/LRE-like region" evidence="3">
    <location>
        <begin position="47"/>
        <end position="287"/>
    </location>
</feature>
<organism evidence="4 5">
    <name type="scientific">Arcicella rosea</name>
    <dbReference type="NCBI Taxonomy" id="502909"/>
    <lineage>
        <taxon>Bacteria</taxon>
        <taxon>Pseudomonadati</taxon>
        <taxon>Bacteroidota</taxon>
        <taxon>Cytophagia</taxon>
        <taxon>Cytophagales</taxon>
        <taxon>Flectobacillaceae</taxon>
        <taxon>Arcicella</taxon>
    </lineage>
</organism>
<evidence type="ECO:0000256" key="2">
    <source>
        <dbReference type="SAM" id="SignalP"/>
    </source>
</evidence>
<evidence type="ECO:0000259" key="3">
    <source>
        <dbReference type="Pfam" id="PF08450"/>
    </source>
</evidence>
<comment type="caution">
    <text evidence="4">The sequence shown here is derived from an EMBL/GenBank/DDBJ whole genome shotgun (WGS) entry which is preliminary data.</text>
</comment>
<gene>
    <name evidence="4" type="ORF">HNP25_001604</name>
</gene>
<dbReference type="InterPro" id="IPR013658">
    <property type="entry name" value="SGL"/>
</dbReference>
<sequence length="301" mass="33454">MIKFSHVLAVLLLSNQLLLAQSSDDIAALNLVQKGASLVQVSKQFTFTEGPAVDKKGNIFFTDQPNDKIWKYSANGKLSLFMDKTGRSNGLYVDKKGRIIACADEKNELWAIDKGKVSVLLDNIKGLKANGPNDLWIDPKGGIYFTDPYYQRDYWTRKKPEIDKQNVYYLAKGAKEVILVDGDLKQPNGIVGNPDGKYLFVADIRDSKTYRYEIQGDGTLANRQLFAPMGSDGMTLDNQGNLYLTGKGVTIYNKEGKKLGNIPVPSNWVGNICFGGKDRKTLFITASESIYTLQMQVKGVE</sequence>
<reference evidence="4 5" key="1">
    <citation type="submission" date="2020-08" db="EMBL/GenBank/DDBJ databases">
        <title>Functional genomics of gut bacteria from endangered species of beetles.</title>
        <authorList>
            <person name="Carlos-Shanley C."/>
        </authorList>
    </citation>
    <scope>NUCLEOTIDE SEQUENCE [LARGE SCALE GENOMIC DNA]</scope>
    <source>
        <strain evidence="4 5">S00070</strain>
    </source>
</reference>
<dbReference type="GO" id="GO:0004341">
    <property type="term" value="F:gluconolactonase activity"/>
    <property type="evidence" value="ECO:0007669"/>
    <property type="project" value="UniProtKB-EC"/>
</dbReference>
<dbReference type="InterPro" id="IPR011042">
    <property type="entry name" value="6-blade_b-propeller_TolB-like"/>
</dbReference>
<evidence type="ECO:0000313" key="5">
    <source>
        <dbReference type="Proteomes" id="UP000524404"/>
    </source>
</evidence>
<dbReference type="InterPro" id="IPR051262">
    <property type="entry name" value="SMP-30/CGR1_Lactonase"/>
</dbReference>
<dbReference type="EMBL" id="JACHKT010000009">
    <property type="protein sequence ID" value="MBB6002952.1"/>
    <property type="molecule type" value="Genomic_DNA"/>
</dbReference>
<evidence type="ECO:0000256" key="1">
    <source>
        <dbReference type="ARBA" id="ARBA00022801"/>
    </source>
</evidence>
<keyword evidence="2" id="KW-0732">Signal</keyword>
<dbReference type="Proteomes" id="UP000524404">
    <property type="component" value="Unassembled WGS sequence"/>
</dbReference>
<proteinExistence type="predicted"/>
<dbReference type="Gene3D" id="2.120.10.30">
    <property type="entry name" value="TolB, C-terminal domain"/>
    <property type="match status" value="1"/>
</dbReference>
<feature type="chain" id="PRO_5032846651" evidence="2">
    <location>
        <begin position="21"/>
        <end position="301"/>
    </location>
</feature>
<dbReference type="Pfam" id="PF08450">
    <property type="entry name" value="SGL"/>
    <property type="match status" value="1"/>
</dbReference>
<keyword evidence="1 4" id="KW-0378">Hydrolase</keyword>